<comment type="caution">
    <text evidence="2">The sequence shown here is derived from an EMBL/GenBank/DDBJ whole genome shotgun (WGS) entry which is preliminary data.</text>
</comment>
<dbReference type="EMBL" id="BAAARJ010000028">
    <property type="protein sequence ID" value="GAA2636822.1"/>
    <property type="molecule type" value="Genomic_DNA"/>
</dbReference>
<dbReference type="Proteomes" id="UP001501447">
    <property type="component" value="Unassembled WGS sequence"/>
</dbReference>
<dbReference type="PANTHER" id="PTHR46233:SF4">
    <property type="entry name" value="METALLO-BETA-LACTAMASE DOMAIN-CONTAINING PROTEIN"/>
    <property type="match status" value="1"/>
</dbReference>
<dbReference type="InterPro" id="IPR001279">
    <property type="entry name" value="Metallo-B-lactamas"/>
</dbReference>
<proteinExistence type="predicted"/>
<feature type="domain" description="Metallo-beta-lactamase" evidence="1">
    <location>
        <begin position="37"/>
        <end position="201"/>
    </location>
</feature>
<name>A0ABN3QVY2_9ACTN</name>
<organism evidence="2 3">
    <name type="scientific">Streptomyces axinellae</name>
    <dbReference type="NCBI Taxonomy" id="552788"/>
    <lineage>
        <taxon>Bacteria</taxon>
        <taxon>Bacillati</taxon>
        <taxon>Actinomycetota</taxon>
        <taxon>Actinomycetes</taxon>
        <taxon>Kitasatosporales</taxon>
        <taxon>Streptomycetaceae</taxon>
        <taxon>Streptomyces</taxon>
    </lineage>
</organism>
<accession>A0ABN3QVY2</accession>
<dbReference type="CDD" id="cd06262">
    <property type="entry name" value="metallo-hydrolase-like_MBL-fold"/>
    <property type="match status" value="1"/>
</dbReference>
<gene>
    <name evidence="2" type="ORF">GCM10009863_61750</name>
</gene>
<dbReference type="RefSeq" id="WP_344570364.1">
    <property type="nucleotide sequence ID" value="NZ_BAAARJ010000028.1"/>
</dbReference>
<dbReference type="InterPro" id="IPR051453">
    <property type="entry name" value="MBL_Glyoxalase_II"/>
</dbReference>
<dbReference type="PANTHER" id="PTHR46233">
    <property type="entry name" value="HYDROXYACYLGLUTATHIONE HYDROLASE GLOC"/>
    <property type="match status" value="1"/>
</dbReference>
<evidence type="ECO:0000259" key="1">
    <source>
        <dbReference type="SMART" id="SM00849"/>
    </source>
</evidence>
<sequence length="214" mass="21845">MAAALGTTGAGAAPAARIDHLVTSGTFSLDGGTWDVDNNVWLVGDDTEVIVIDAAHDADAIAAAVGERALRAIVCTHAHNDHIDAAPALAEMTGAPILLHPEDLPLWKMTHPDRAPDGELADGDTVSVAGAELRVLHTPGHAPGAVCLYAPALGTVFTGDTLFQGGPGATGRSFSDHPTIVASIKQRLLTLPPETVVRTGHGDSTTVGAEVPNV</sequence>
<keyword evidence="3" id="KW-1185">Reference proteome</keyword>
<protein>
    <submittedName>
        <fullName evidence="2">MBL fold metallo-hydrolase</fullName>
    </submittedName>
</protein>
<reference evidence="2 3" key="1">
    <citation type="journal article" date="2019" name="Int. J. Syst. Evol. Microbiol.">
        <title>The Global Catalogue of Microorganisms (GCM) 10K type strain sequencing project: providing services to taxonomists for standard genome sequencing and annotation.</title>
        <authorList>
            <consortium name="The Broad Institute Genomics Platform"/>
            <consortium name="The Broad Institute Genome Sequencing Center for Infectious Disease"/>
            <person name="Wu L."/>
            <person name="Ma J."/>
        </authorList>
    </citation>
    <scope>NUCLEOTIDE SEQUENCE [LARGE SCALE GENOMIC DNA]</scope>
    <source>
        <strain evidence="2 3">JCM 16373</strain>
    </source>
</reference>
<dbReference type="Pfam" id="PF00753">
    <property type="entry name" value="Lactamase_B"/>
    <property type="match status" value="1"/>
</dbReference>
<evidence type="ECO:0000313" key="2">
    <source>
        <dbReference type="EMBL" id="GAA2636822.1"/>
    </source>
</evidence>
<dbReference type="InterPro" id="IPR036866">
    <property type="entry name" value="RibonucZ/Hydroxyglut_hydro"/>
</dbReference>
<evidence type="ECO:0000313" key="3">
    <source>
        <dbReference type="Proteomes" id="UP001501447"/>
    </source>
</evidence>
<dbReference type="SMART" id="SM00849">
    <property type="entry name" value="Lactamase_B"/>
    <property type="match status" value="1"/>
</dbReference>
<dbReference type="SUPFAM" id="SSF56281">
    <property type="entry name" value="Metallo-hydrolase/oxidoreductase"/>
    <property type="match status" value="1"/>
</dbReference>
<dbReference type="Gene3D" id="3.60.15.10">
    <property type="entry name" value="Ribonuclease Z/Hydroxyacylglutathione hydrolase-like"/>
    <property type="match status" value="1"/>
</dbReference>